<comment type="subcellular location">
    <subcellularLocation>
        <location evidence="1">Cell envelope</location>
    </subcellularLocation>
</comment>
<dbReference type="PROSITE" id="PS51257">
    <property type="entry name" value="PROKAR_LIPOPROTEIN"/>
    <property type="match status" value="1"/>
</dbReference>
<dbReference type="Pfam" id="PF13407">
    <property type="entry name" value="Peripla_BP_4"/>
    <property type="match status" value="1"/>
</dbReference>
<dbReference type="KEGG" id="crw:CROST_019160"/>
<sequence>MKKTSHILILLMIATCFLFTACSSKQAIVYKSKKYRIGLSIPASDDNFRNRVISAIKKDAQSLTDTDLVIVNAKGDPARQKAQISNLVAQKCNAIIVLPVDTEQSGDYTQIAKDSGVPIISANTFLKNQNDAEAYVGSDSITSGIMEAEYAAKQLNGKGNVVILKGEATHEAAIKRTEGIKQVLQNYPNIKIVAEENGDWKRTLGMQITENWIKNGTKFDAVLANNDEMAIGAIMALKNHNLINNVFVGGVDATPDALKFLKEGSLKVTVFQNASGQGSEALKAAYKLVKGEKIDKNIFVPYELVVPSDADKYLKMQGTK</sequence>
<keyword evidence="3" id="KW-0732">Signal</keyword>
<dbReference type="InterPro" id="IPR028082">
    <property type="entry name" value="Peripla_BP_I"/>
</dbReference>
<organism evidence="4 5">
    <name type="scientific">Clostridium felsineum</name>
    <dbReference type="NCBI Taxonomy" id="36839"/>
    <lineage>
        <taxon>Bacteria</taxon>
        <taxon>Bacillati</taxon>
        <taxon>Bacillota</taxon>
        <taxon>Clostridia</taxon>
        <taxon>Eubacteriales</taxon>
        <taxon>Clostridiaceae</taxon>
        <taxon>Clostridium</taxon>
    </lineage>
</organism>
<evidence type="ECO:0000256" key="1">
    <source>
        <dbReference type="ARBA" id="ARBA00004196"/>
    </source>
</evidence>
<dbReference type="GO" id="GO:0030246">
    <property type="term" value="F:carbohydrate binding"/>
    <property type="evidence" value="ECO:0007669"/>
    <property type="project" value="UniProtKB-ARBA"/>
</dbReference>
<dbReference type="STRING" id="84029.CROST_00500"/>
<dbReference type="SUPFAM" id="SSF53822">
    <property type="entry name" value="Periplasmic binding protein-like I"/>
    <property type="match status" value="1"/>
</dbReference>
<dbReference type="Proteomes" id="UP000190951">
    <property type="component" value="Chromosome"/>
</dbReference>
<evidence type="ECO:0000313" key="4">
    <source>
        <dbReference type="EMBL" id="URZ11199.1"/>
    </source>
</evidence>
<comment type="similarity">
    <text evidence="2">Belongs to the bacterial solute-binding protein 2 family.</text>
</comment>
<evidence type="ECO:0000256" key="3">
    <source>
        <dbReference type="ARBA" id="ARBA00022729"/>
    </source>
</evidence>
<gene>
    <name evidence="4" type="primary">purR_1</name>
    <name evidence="4" type="ORF">CROST_019160</name>
</gene>
<dbReference type="PANTHER" id="PTHR46847:SF1">
    <property type="entry name" value="D-ALLOSE-BINDING PERIPLASMIC PROTEIN-RELATED"/>
    <property type="match status" value="1"/>
</dbReference>
<dbReference type="PANTHER" id="PTHR46847">
    <property type="entry name" value="D-ALLOSE-BINDING PERIPLASMIC PROTEIN-RELATED"/>
    <property type="match status" value="1"/>
</dbReference>
<accession>A0A1S8LRB9</accession>
<evidence type="ECO:0000313" key="5">
    <source>
        <dbReference type="Proteomes" id="UP000190951"/>
    </source>
</evidence>
<name>A0A1S8LRB9_9CLOT</name>
<dbReference type="CDD" id="cd06301">
    <property type="entry name" value="PBP1_rhizopine_binding-like"/>
    <property type="match status" value="1"/>
</dbReference>
<evidence type="ECO:0000256" key="2">
    <source>
        <dbReference type="ARBA" id="ARBA00007639"/>
    </source>
</evidence>
<dbReference type="RefSeq" id="WP_077835460.1">
    <property type="nucleotide sequence ID" value="NZ_CP096983.1"/>
</dbReference>
<reference evidence="4 5" key="1">
    <citation type="submission" date="2022-04" db="EMBL/GenBank/DDBJ databases">
        <title>Genome sequence of C. roseum typestrain.</title>
        <authorList>
            <person name="Poehlein A."/>
            <person name="Schoch T."/>
            <person name="Duerre P."/>
            <person name="Daniel R."/>
        </authorList>
    </citation>
    <scope>NUCLEOTIDE SEQUENCE [LARGE SCALE GENOMIC DNA]</scope>
    <source>
        <strain evidence="4 5">DSM 7320</strain>
    </source>
</reference>
<proteinExistence type="inferred from homology"/>
<dbReference type="AlphaFoldDB" id="A0A1S8LRB9"/>
<dbReference type="GO" id="GO:0030313">
    <property type="term" value="C:cell envelope"/>
    <property type="evidence" value="ECO:0007669"/>
    <property type="project" value="UniProtKB-SubCell"/>
</dbReference>
<keyword evidence="5" id="KW-1185">Reference proteome</keyword>
<dbReference type="Gene3D" id="3.40.50.2300">
    <property type="match status" value="2"/>
</dbReference>
<dbReference type="InterPro" id="IPR025997">
    <property type="entry name" value="SBP_2_dom"/>
</dbReference>
<protein>
    <submittedName>
        <fullName evidence="4">HTH-type transcriptional repressor PurR</fullName>
    </submittedName>
</protein>
<dbReference type="EMBL" id="CP096983">
    <property type="protein sequence ID" value="URZ11199.1"/>
    <property type="molecule type" value="Genomic_DNA"/>
</dbReference>